<protein>
    <submittedName>
        <fullName evidence="2">Uncharacterized protein</fullName>
    </submittedName>
</protein>
<name>A0AAW0A615_9AGAR</name>
<evidence type="ECO:0000313" key="2">
    <source>
        <dbReference type="EMBL" id="KAK7001712.1"/>
    </source>
</evidence>
<evidence type="ECO:0000313" key="3">
    <source>
        <dbReference type="Proteomes" id="UP001362999"/>
    </source>
</evidence>
<evidence type="ECO:0000256" key="1">
    <source>
        <dbReference type="SAM" id="SignalP"/>
    </source>
</evidence>
<feature type="chain" id="PRO_5043934166" evidence="1">
    <location>
        <begin position="19"/>
        <end position="167"/>
    </location>
</feature>
<dbReference type="EMBL" id="JAWWNJ010000082">
    <property type="protein sequence ID" value="KAK7001712.1"/>
    <property type="molecule type" value="Genomic_DNA"/>
</dbReference>
<keyword evidence="1" id="KW-0732">Signal</keyword>
<accession>A0AAW0A615</accession>
<gene>
    <name evidence="2" type="ORF">R3P38DRAFT_3216713</name>
</gene>
<feature type="signal peptide" evidence="1">
    <location>
        <begin position="1"/>
        <end position="18"/>
    </location>
</feature>
<dbReference type="AlphaFoldDB" id="A0AAW0A615"/>
<reference evidence="2 3" key="1">
    <citation type="journal article" date="2024" name="J Genomics">
        <title>Draft genome sequencing and assembly of Favolaschia claudopus CIRM-BRFM 2984 isolated from oak limbs.</title>
        <authorList>
            <person name="Navarro D."/>
            <person name="Drula E."/>
            <person name="Chaduli D."/>
            <person name="Cazenave R."/>
            <person name="Ahrendt S."/>
            <person name="Wang J."/>
            <person name="Lipzen A."/>
            <person name="Daum C."/>
            <person name="Barry K."/>
            <person name="Grigoriev I.V."/>
            <person name="Favel A."/>
            <person name="Rosso M.N."/>
            <person name="Martin F."/>
        </authorList>
    </citation>
    <scope>NUCLEOTIDE SEQUENCE [LARGE SCALE GENOMIC DNA]</scope>
    <source>
        <strain evidence="2 3">CIRM-BRFM 2984</strain>
    </source>
</reference>
<keyword evidence="3" id="KW-1185">Reference proteome</keyword>
<proteinExistence type="predicted"/>
<dbReference type="Proteomes" id="UP001362999">
    <property type="component" value="Unassembled WGS sequence"/>
</dbReference>
<sequence>MFRVLVALLAVAAHTVNGLNLPIARQDAASCAAPCTDLSNALTGGSSGGVAAICTNDIGSKYSSCYNCEVQTGATSKEAAQQIMDAYVDGCKAGGHPINSISITASGSGTADAGAGAAPVVSGAAPVSSGESQVTTPPAKTGGAVRNAAGMLGAALSLVYLAVELTL</sequence>
<organism evidence="2 3">
    <name type="scientific">Favolaschia claudopus</name>
    <dbReference type="NCBI Taxonomy" id="2862362"/>
    <lineage>
        <taxon>Eukaryota</taxon>
        <taxon>Fungi</taxon>
        <taxon>Dikarya</taxon>
        <taxon>Basidiomycota</taxon>
        <taxon>Agaricomycotina</taxon>
        <taxon>Agaricomycetes</taxon>
        <taxon>Agaricomycetidae</taxon>
        <taxon>Agaricales</taxon>
        <taxon>Marasmiineae</taxon>
        <taxon>Mycenaceae</taxon>
        <taxon>Favolaschia</taxon>
    </lineage>
</organism>
<comment type="caution">
    <text evidence="2">The sequence shown here is derived from an EMBL/GenBank/DDBJ whole genome shotgun (WGS) entry which is preliminary data.</text>
</comment>